<dbReference type="GO" id="GO:0003746">
    <property type="term" value="F:translation elongation factor activity"/>
    <property type="evidence" value="ECO:0007669"/>
    <property type="project" value="UniProtKB-KW"/>
</dbReference>
<reference evidence="1 2" key="1">
    <citation type="journal article" date="2011" name="J. Bacteriol.">
        <title>Genome sequence of Chthoniobacter flavus Ellin428, an aerobic heterotrophic soil bacterium.</title>
        <authorList>
            <person name="Kant R."/>
            <person name="van Passel M.W."/>
            <person name="Palva A."/>
            <person name="Lucas S."/>
            <person name="Lapidus A."/>
            <person name="Glavina Del Rio T."/>
            <person name="Dalin E."/>
            <person name="Tice H."/>
            <person name="Bruce D."/>
            <person name="Goodwin L."/>
            <person name="Pitluck S."/>
            <person name="Larimer F.W."/>
            <person name="Land M.L."/>
            <person name="Hauser L."/>
            <person name="Sangwan P."/>
            <person name="de Vos W.M."/>
            <person name="Janssen P.H."/>
            <person name="Smidt H."/>
        </authorList>
    </citation>
    <scope>NUCLEOTIDE SEQUENCE [LARGE SCALE GENOMIC DNA]</scope>
    <source>
        <strain evidence="1 2">Ellin428</strain>
    </source>
</reference>
<dbReference type="InterPro" id="IPR036953">
    <property type="entry name" value="GreA/GreB_C_sf"/>
</dbReference>
<gene>
    <name evidence="1" type="ORF">CfE428DRAFT_4813</name>
</gene>
<accession>B4D7C3</accession>
<dbReference type="GO" id="GO:0003677">
    <property type="term" value="F:DNA binding"/>
    <property type="evidence" value="ECO:0007669"/>
    <property type="project" value="InterPro"/>
</dbReference>
<dbReference type="InterPro" id="IPR023459">
    <property type="entry name" value="Tscrpt_elong_fac_GreA/B_fam"/>
</dbReference>
<proteinExistence type="predicted"/>
<sequence length="159" mass="17505">MNKQAVMQLVIEQIVRDLHGLISSAKSTHEEATHEQNKPENKYDTRALEASYLARGQSRQLIELEKAKQEFESLDSADWPPKTPVEIGALLTLKNGPAEDVYLLGPRAGGIEVVCEGTPVTVITPQSPIGQLLIGKVAGDSIALPQGREQRRFKILRVQ</sequence>
<comment type="caution">
    <text evidence="1">The sequence shown here is derived from an EMBL/GenBank/DDBJ whole genome shotgun (WGS) entry which is preliminary data.</text>
</comment>
<keyword evidence="1" id="KW-0648">Protein biosynthesis</keyword>
<protein>
    <submittedName>
        <fullName evidence="1">GreA/GreB family elongation factor</fullName>
    </submittedName>
</protein>
<dbReference type="GO" id="GO:0032784">
    <property type="term" value="P:regulation of DNA-templated transcription elongation"/>
    <property type="evidence" value="ECO:0007669"/>
    <property type="project" value="InterPro"/>
</dbReference>
<dbReference type="GO" id="GO:0070063">
    <property type="term" value="F:RNA polymerase binding"/>
    <property type="evidence" value="ECO:0007669"/>
    <property type="project" value="InterPro"/>
</dbReference>
<organism evidence="1 2">
    <name type="scientific">Chthoniobacter flavus Ellin428</name>
    <dbReference type="NCBI Taxonomy" id="497964"/>
    <lineage>
        <taxon>Bacteria</taxon>
        <taxon>Pseudomonadati</taxon>
        <taxon>Verrucomicrobiota</taxon>
        <taxon>Spartobacteria</taxon>
        <taxon>Chthoniobacterales</taxon>
        <taxon>Chthoniobacteraceae</taxon>
        <taxon>Chthoniobacter</taxon>
    </lineage>
</organism>
<dbReference type="Proteomes" id="UP000005824">
    <property type="component" value="Unassembled WGS sequence"/>
</dbReference>
<dbReference type="InParanoid" id="B4D7C3"/>
<dbReference type="SUPFAM" id="SSF54534">
    <property type="entry name" value="FKBP-like"/>
    <property type="match status" value="1"/>
</dbReference>
<name>B4D7C3_9BACT</name>
<keyword evidence="2" id="KW-1185">Reference proteome</keyword>
<dbReference type="EMBL" id="ABVL01000017">
    <property type="protein sequence ID" value="EDY17774.1"/>
    <property type="molecule type" value="Genomic_DNA"/>
</dbReference>
<evidence type="ECO:0000313" key="1">
    <source>
        <dbReference type="EMBL" id="EDY17774.1"/>
    </source>
</evidence>
<evidence type="ECO:0000313" key="2">
    <source>
        <dbReference type="Proteomes" id="UP000005824"/>
    </source>
</evidence>
<dbReference type="STRING" id="497964.CfE428DRAFT_4813"/>
<dbReference type="eggNOG" id="COG0782">
    <property type="taxonomic scope" value="Bacteria"/>
</dbReference>
<dbReference type="RefSeq" id="WP_006982134.1">
    <property type="nucleotide sequence ID" value="NZ_ABVL01000017.1"/>
</dbReference>
<keyword evidence="1" id="KW-0251">Elongation factor</keyword>
<dbReference type="PIRSF" id="PIRSF006092">
    <property type="entry name" value="GreA_GreB"/>
    <property type="match status" value="1"/>
</dbReference>
<dbReference type="AlphaFoldDB" id="B4D7C3"/>
<dbReference type="Gene3D" id="3.10.50.30">
    <property type="entry name" value="Transcription elongation factor, GreA/GreB, C-terminal domain"/>
    <property type="match status" value="1"/>
</dbReference>